<keyword evidence="9" id="KW-0547">Nucleotide-binding</keyword>
<dbReference type="InterPro" id="IPR003594">
    <property type="entry name" value="HATPase_dom"/>
</dbReference>
<dbReference type="InterPro" id="IPR003661">
    <property type="entry name" value="HisK_dim/P_dom"/>
</dbReference>
<dbReference type="PROSITE" id="PS50885">
    <property type="entry name" value="HAMP"/>
    <property type="match status" value="1"/>
</dbReference>
<dbReference type="InterPro" id="IPR050980">
    <property type="entry name" value="2C_sensor_his_kinase"/>
</dbReference>
<evidence type="ECO:0000256" key="6">
    <source>
        <dbReference type="ARBA" id="ARBA00022553"/>
    </source>
</evidence>
<keyword evidence="10 18" id="KW-0418">Kinase</keyword>
<dbReference type="EMBL" id="CADIKF010000028">
    <property type="protein sequence ID" value="CAB3761253.1"/>
    <property type="molecule type" value="Genomic_DNA"/>
</dbReference>
<evidence type="ECO:0000313" key="18">
    <source>
        <dbReference type="EMBL" id="CAB3761253.1"/>
    </source>
</evidence>
<dbReference type="Gene3D" id="3.30.565.10">
    <property type="entry name" value="Histidine kinase-like ATPase, C-terminal domain"/>
    <property type="match status" value="1"/>
</dbReference>
<dbReference type="PROSITE" id="PS50109">
    <property type="entry name" value="HIS_KIN"/>
    <property type="match status" value="1"/>
</dbReference>
<evidence type="ECO:0000256" key="14">
    <source>
        <dbReference type="ARBA" id="ARBA00023136"/>
    </source>
</evidence>
<evidence type="ECO:0000259" key="17">
    <source>
        <dbReference type="PROSITE" id="PS50885"/>
    </source>
</evidence>
<keyword evidence="19" id="KW-1185">Reference proteome</keyword>
<dbReference type="PRINTS" id="PR00344">
    <property type="entry name" value="BCTRLSENSOR"/>
</dbReference>
<keyword evidence="6" id="KW-0597">Phosphoprotein</keyword>
<evidence type="ECO:0000256" key="12">
    <source>
        <dbReference type="ARBA" id="ARBA00022989"/>
    </source>
</evidence>
<keyword evidence="13" id="KW-0902">Two-component regulatory system</keyword>
<dbReference type="Pfam" id="PF00672">
    <property type="entry name" value="HAMP"/>
    <property type="match status" value="1"/>
</dbReference>
<feature type="domain" description="HAMP" evidence="17">
    <location>
        <begin position="260"/>
        <end position="312"/>
    </location>
</feature>
<evidence type="ECO:0000256" key="9">
    <source>
        <dbReference type="ARBA" id="ARBA00022741"/>
    </source>
</evidence>
<keyword evidence="8 15" id="KW-0812">Transmembrane</keyword>
<evidence type="ECO:0000256" key="2">
    <source>
        <dbReference type="ARBA" id="ARBA00004429"/>
    </source>
</evidence>
<feature type="transmembrane region" description="Helical" evidence="15">
    <location>
        <begin position="243"/>
        <end position="263"/>
    </location>
</feature>
<dbReference type="AlphaFoldDB" id="A0A6J5E4H9"/>
<evidence type="ECO:0000256" key="4">
    <source>
        <dbReference type="ARBA" id="ARBA00022475"/>
    </source>
</evidence>
<dbReference type="EC" id="2.7.13.3" evidence="3"/>
<keyword evidence="12 15" id="KW-1133">Transmembrane helix</keyword>
<dbReference type="SUPFAM" id="SSF47384">
    <property type="entry name" value="Homodimeric domain of signal transducing histidine kinase"/>
    <property type="match status" value="1"/>
</dbReference>
<comment type="catalytic activity">
    <reaction evidence="1">
        <text>ATP + protein L-histidine = ADP + protein N-phospho-L-histidine.</text>
        <dbReference type="EC" id="2.7.13.3"/>
    </reaction>
</comment>
<dbReference type="SMART" id="SM00387">
    <property type="entry name" value="HATPase_c"/>
    <property type="match status" value="1"/>
</dbReference>
<dbReference type="Gene3D" id="1.10.287.130">
    <property type="match status" value="1"/>
</dbReference>
<evidence type="ECO:0000313" key="19">
    <source>
        <dbReference type="Proteomes" id="UP000494329"/>
    </source>
</evidence>
<evidence type="ECO:0000256" key="1">
    <source>
        <dbReference type="ARBA" id="ARBA00000085"/>
    </source>
</evidence>
<dbReference type="GO" id="GO:0005524">
    <property type="term" value="F:ATP binding"/>
    <property type="evidence" value="ECO:0007669"/>
    <property type="project" value="UniProtKB-KW"/>
</dbReference>
<gene>
    <name evidence="18" type="primary">sasA_14</name>
    <name evidence="18" type="ORF">LMG29739_03579</name>
</gene>
<dbReference type="SMART" id="SM00388">
    <property type="entry name" value="HisKA"/>
    <property type="match status" value="1"/>
</dbReference>
<feature type="transmembrane region" description="Helical" evidence="15">
    <location>
        <begin position="42"/>
        <end position="62"/>
    </location>
</feature>
<dbReference type="CDD" id="cd00075">
    <property type="entry name" value="HATPase"/>
    <property type="match status" value="1"/>
</dbReference>
<dbReference type="InterPro" id="IPR036890">
    <property type="entry name" value="HATPase_C_sf"/>
</dbReference>
<dbReference type="GO" id="GO:0000155">
    <property type="term" value="F:phosphorelay sensor kinase activity"/>
    <property type="evidence" value="ECO:0007669"/>
    <property type="project" value="InterPro"/>
</dbReference>
<dbReference type="Pfam" id="PF02518">
    <property type="entry name" value="HATPase_c"/>
    <property type="match status" value="1"/>
</dbReference>
<accession>A0A6J5E4H9</accession>
<protein>
    <recommendedName>
        <fullName evidence="3">histidine kinase</fullName>
        <ecNumber evidence="3">2.7.13.3</ecNumber>
    </recommendedName>
</protein>
<evidence type="ECO:0000256" key="5">
    <source>
        <dbReference type="ARBA" id="ARBA00022519"/>
    </source>
</evidence>
<dbReference type="PANTHER" id="PTHR44936">
    <property type="entry name" value="SENSOR PROTEIN CREC"/>
    <property type="match status" value="1"/>
</dbReference>
<dbReference type="Proteomes" id="UP000494329">
    <property type="component" value="Unassembled WGS sequence"/>
</dbReference>
<feature type="domain" description="Histidine kinase" evidence="16">
    <location>
        <begin position="320"/>
        <end position="518"/>
    </location>
</feature>
<evidence type="ECO:0000256" key="10">
    <source>
        <dbReference type="ARBA" id="ARBA00022777"/>
    </source>
</evidence>
<dbReference type="SUPFAM" id="SSF55874">
    <property type="entry name" value="ATPase domain of HSP90 chaperone/DNA topoisomerase II/histidine kinase"/>
    <property type="match status" value="1"/>
</dbReference>
<reference evidence="18 19" key="1">
    <citation type="submission" date="2020-04" db="EMBL/GenBank/DDBJ databases">
        <authorList>
            <person name="De Canck E."/>
        </authorList>
    </citation>
    <scope>NUCLEOTIDE SEQUENCE [LARGE SCALE GENOMIC DNA]</scope>
    <source>
        <strain evidence="18 19">LMG 29739</strain>
    </source>
</reference>
<keyword evidence="14 15" id="KW-0472">Membrane</keyword>
<dbReference type="CDD" id="cd00082">
    <property type="entry name" value="HisKA"/>
    <property type="match status" value="1"/>
</dbReference>
<keyword evidence="4" id="KW-1003">Cell membrane</keyword>
<evidence type="ECO:0000259" key="16">
    <source>
        <dbReference type="PROSITE" id="PS50109"/>
    </source>
</evidence>
<evidence type="ECO:0000256" key="7">
    <source>
        <dbReference type="ARBA" id="ARBA00022679"/>
    </source>
</evidence>
<evidence type="ECO:0000256" key="3">
    <source>
        <dbReference type="ARBA" id="ARBA00012438"/>
    </source>
</evidence>
<dbReference type="GO" id="GO:0005886">
    <property type="term" value="C:plasma membrane"/>
    <property type="evidence" value="ECO:0007669"/>
    <property type="project" value="UniProtKB-SubCell"/>
</dbReference>
<organism evidence="18 19">
    <name type="scientific">Paraburkholderia solisilvae</name>
    <dbReference type="NCBI Taxonomy" id="624376"/>
    <lineage>
        <taxon>Bacteria</taxon>
        <taxon>Pseudomonadati</taxon>
        <taxon>Pseudomonadota</taxon>
        <taxon>Betaproteobacteria</taxon>
        <taxon>Burkholderiales</taxon>
        <taxon>Burkholderiaceae</taxon>
        <taxon>Paraburkholderia</taxon>
    </lineage>
</organism>
<dbReference type="InterPro" id="IPR004358">
    <property type="entry name" value="Sig_transdc_His_kin-like_C"/>
</dbReference>
<keyword evidence="7 18" id="KW-0808">Transferase</keyword>
<comment type="subcellular location">
    <subcellularLocation>
        <location evidence="2">Cell inner membrane</location>
        <topology evidence="2">Multi-pass membrane protein</topology>
    </subcellularLocation>
</comment>
<sequence>MKQRLLPRLGSRLGSRLRPRLWPRLWSGIGRRLWPDTLFGRLVMILAIGMFAGQLLTSTIWFDTHQNRTLEMPARLFASRLADSARLIALAPDDAARRALAQQLSDANYRLQWDASPPAASGALSAASAEPAASTAASTSASSVRRAPIVQHVVSELIRGVLQRRIGTPLDLRVLEAHVHDDAGGRGGILSLFDSPMPTADFHAQLQLHGAGWSGRLDARANEGQADALTEPRTLALDYLVRIYLIRFTAVCLLAFIAVRFAVQPLRQLAKAADALGRDIHRPPLPVTGPSEVRSAAQSFNAMQRQLADSIAQRTRFLAAVSHDLRSPLTRLRLRAEMLPDAAWRKRLRGDLDDMEAMVSSTLDAVQGIEITETRHEIDLDSMLDSLAQDMREAGEPVSVAGCAGRSVPGYPRNLRRCLQNLLDNAVRYGERAEVQVVDAGRSVRIEISDRGPGIADAALRERVFEPYFRIASRGGAAGTGLGLTIARSVAAAHGGTLTLANRAQGGLDAVLTLPREAD</sequence>
<evidence type="ECO:0000256" key="15">
    <source>
        <dbReference type="SAM" id="Phobius"/>
    </source>
</evidence>
<evidence type="ECO:0000256" key="11">
    <source>
        <dbReference type="ARBA" id="ARBA00022840"/>
    </source>
</evidence>
<evidence type="ECO:0000256" key="8">
    <source>
        <dbReference type="ARBA" id="ARBA00022692"/>
    </source>
</evidence>
<keyword evidence="5" id="KW-0997">Cell inner membrane</keyword>
<evidence type="ECO:0000256" key="13">
    <source>
        <dbReference type="ARBA" id="ARBA00023012"/>
    </source>
</evidence>
<dbReference type="CDD" id="cd06225">
    <property type="entry name" value="HAMP"/>
    <property type="match status" value="1"/>
</dbReference>
<name>A0A6J5E4H9_9BURK</name>
<dbReference type="InterPro" id="IPR005467">
    <property type="entry name" value="His_kinase_dom"/>
</dbReference>
<dbReference type="PANTHER" id="PTHR44936:SF5">
    <property type="entry name" value="SENSOR HISTIDINE KINASE ENVZ"/>
    <property type="match status" value="1"/>
</dbReference>
<proteinExistence type="predicted"/>
<dbReference type="SMART" id="SM00304">
    <property type="entry name" value="HAMP"/>
    <property type="match status" value="1"/>
</dbReference>
<dbReference type="InterPro" id="IPR003660">
    <property type="entry name" value="HAMP_dom"/>
</dbReference>
<dbReference type="Pfam" id="PF00512">
    <property type="entry name" value="HisKA"/>
    <property type="match status" value="1"/>
</dbReference>
<dbReference type="InterPro" id="IPR036097">
    <property type="entry name" value="HisK_dim/P_sf"/>
</dbReference>
<keyword evidence="11" id="KW-0067">ATP-binding</keyword>